<evidence type="ECO:0000313" key="6">
    <source>
        <dbReference type="Proteomes" id="UP000216991"/>
    </source>
</evidence>
<dbReference type="GO" id="GO:0005829">
    <property type="term" value="C:cytosol"/>
    <property type="evidence" value="ECO:0007669"/>
    <property type="project" value="TreeGrafter"/>
</dbReference>
<dbReference type="HAMAP" id="MF_00524">
    <property type="entry name" value="Glucokinase"/>
    <property type="match status" value="1"/>
</dbReference>
<name>A0A255YJ60_9SPHN</name>
<dbReference type="Gene3D" id="3.40.367.20">
    <property type="match status" value="1"/>
</dbReference>
<keyword evidence="3" id="KW-0324">Glycolysis</keyword>
<dbReference type="GO" id="GO:0004340">
    <property type="term" value="F:glucokinase activity"/>
    <property type="evidence" value="ECO:0007669"/>
    <property type="project" value="UniProtKB-UniRule"/>
</dbReference>
<comment type="subcellular location">
    <subcellularLocation>
        <location evidence="3">Cytoplasm</location>
    </subcellularLocation>
</comment>
<dbReference type="OrthoDB" id="9800595at2"/>
<reference evidence="5 6" key="1">
    <citation type="submission" date="2017-07" db="EMBL/GenBank/DDBJ databases">
        <title>Sandarakinorhabdus cyanobacteriorum sp. nov., a novel bacterium isolated from cyanobacterial aggregates in a eutrophic lake.</title>
        <authorList>
            <person name="Cai H."/>
        </authorList>
    </citation>
    <scope>NUCLEOTIDE SEQUENCE [LARGE SCALE GENOMIC DNA]</scope>
    <source>
        <strain evidence="5 6">TH057</strain>
    </source>
</reference>
<keyword evidence="3" id="KW-0963">Cytoplasm</keyword>
<accession>A0A255YJ60</accession>
<dbReference type="GO" id="GO:0005536">
    <property type="term" value="F:D-glucose binding"/>
    <property type="evidence" value="ECO:0007669"/>
    <property type="project" value="InterPro"/>
</dbReference>
<proteinExistence type="inferred from homology"/>
<keyword evidence="2 3" id="KW-0418">Kinase</keyword>
<evidence type="ECO:0000256" key="4">
    <source>
        <dbReference type="RuleBase" id="RU004046"/>
    </source>
</evidence>
<dbReference type="Pfam" id="PF02685">
    <property type="entry name" value="Glucokinase"/>
    <property type="match status" value="1"/>
</dbReference>
<evidence type="ECO:0000256" key="1">
    <source>
        <dbReference type="ARBA" id="ARBA00022679"/>
    </source>
</evidence>
<dbReference type="Gene3D" id="3.30.420.40">
    <property type="match status" value="1"/>
</dbReference>
<feature type="binding site" evidence="3">
    <location>
        <begin position="7"/>
        <end position="12"/>
    </location>
    <ligand>
        <name>ATP</name>
        <dbReference type="ChEBI" id="CHEBI:30616"/>
    </ligand>
</feature>
<dbReference type="CDD" id="cd24008">
    <property type="entry name" value="ASKHA_NBD_GLK"/>
    <property type="match status" value="1"/>
</dbReference>
<dbReference type="GO" id="GO:0005524">
    <property type="term" value="F:ATP binding"/>
    <property type="evidence" value="ECO:0007669"/>
    <property type="project" value="UniProtKB-UniRule"/>
</dbReference>
<keyword evidence="3" id="KW-0547">Nucleotide-binding</keyword>
<keyword evidence="3" id="KW-0067">ATP-binding</keyword>
<dbReference type="RefSeq" id="WP_094473573.1">
    <property type="nucleotide sequence ID" value="NZ_NOXT01000106.1"/>
</dbReference>
<evidence type="ECO:0000256" key="3">
    <source>
        <dbReference type="HAMAP-Rule" id="MF_00524"/>
    </source>
</evidence>
<comment type="similarity">
    <text evidence="3 4">Belongs to the bacterial glucokinase family.</text>
</comment>
<evidence type="ECO:0000313" key="5">
    <source>
        <dbReference type="EMBL" id="OYQ29276.1"/>
    </source>
</evidence>
<protein>
    <recommendedName>
        <fullName evidence="3">Glucokinase</fullName>
        <ecNumber evidence="3">2.7.1.2</ecNumber>
    </recommendedName>
    <alternativeName>
        <fullName evidence="3">Glucose kinase</fullName>
    </alternativeName>
</protein>
<comment type="catalytic activity">
    <reaction evidence="3">
        <text>D-glucose + ATP = D-glucose 6-phosphate + ADP + H(+)</text>
        <dbReference type="Rhea" id="RHEA:17825"/>
        <dbReference type="ChEBI" id="CHEBI:4167"/>
        <dbReference type="ChEBI" id="CHEBI:15378"/>
        <dbReference type="ChEBI" id="CHEBI:30616"/>
        <dbReference type="ChEBI" id="CHEBI:61548"/>
        <dbReference type="ChEBI" id="CHEBI:456216"/>
        <dbReference type="EC" id="2.7.1.2"/>
    </reaction>
</comment>
<dbReference type="EMBL" id="NOXT01000106">
    <property type="protein sequence ID" value="OYQ29276.1"/>
    <property type="molecule type" value="Genomic_DNA"/>
</dbReference>
<organism evidence="5 6">
    <name type="scientific">Sandarakinorhabdus cyanobacteriorum</name>
    <dbReference type="NCBI Taxonomy" id="1981098"/>
    <lineage>
        <taxon>Bacteria</taxon>
        <taxon>Pseudomonadati</taxon>
        <taxon>Pseudomonadota</taxon>
        <taxon>Alphaproteobacteria</taxon>
        <taxon>Sphingomonadales</taxon>
        <taxon>Sphingosinicellaceae</taxon>
        <taxon>Sandarakinorhabdus</taxon>
    </lineage>
</organism>
<comment type="caution">
    <text evidence="5">The sequence shown here is derived from an EMBL/GenBank/DDBJ whole genome shotgun (WGS) entry which is preliminary data.</text>
</comment>
<dbReference type="AlphaFoldDB" id="A0A255YJ60"/>
<keyword evidence="1 3" id="KW-0808">Transferase</keyword>
<gene>
    <name evidence="3 5" type="primary">glk</name>
    <name evidence="5" type="ORF">CHU93_08030</name>
</gene>
<dbReference type="Proteomes" id="UP000216991">
    <property type="component" value="Unassembled WGS sequence"/>
</dbReference>
<dbReference type="EC" id="2.7.1.2" evidence="3"/>
<sequence length="325" mass="33785">MTELVAADIGGTHARFALARLDAAGRVVRLDEPMVLRCADHASLQMAWEAFGAALGHPLPRAAAIAVAAPVVGEELKLTNNPWVIRPALVNEKLGLDAHVLVNDFEAVAYAVGACGADQFRHLCGPDQPLPDSGTISVLGPGTGLGVGLLVKNGGDDWQVLPTEGSHGDFSPVDSLEDAILAHFRRRFGRVSAERVISGPGLADIHAALAALEDRAIQPMDDKALWTLAMSGEDSLATAALDRFCLALGTFAGNIALAHGAGGVVIGGGLGARLADLLPKSGFAGRFAAKGRFENLMRSLPVKLITHPQPGLYGAAAAFARKQPK</sequence>
<dbReference type="InterPro" id="IPR003836">
    <property type="entry name" value="Glucokinase"/>
</dbReference>
<dbReference type="NCBIfam" id="NF009073">
    <property type="entry name" value="PRK12408.1"/>
    <property type="match status" value="1"/>
</dbReference>
<dbReference type="SUPFAM" id="SSF53067">
    <property type="entry name" value="Actin-like ATPase domain"/>
    <property type="match status" value="1"/>
</dbReference>
<dbReference type="NCBIfam" id="TIGR00749">
    <property type="entry name" value="glk"/>
    <property type="match status" value="1"/>
</dbReference>
<dbReference type="GO" id="GO:0006096">
    <property type="term" value="P:glycolytic process"/>
    <property type="evidence" value="ECO:0007669"/>
    <property type="project" value="UniProtKB-UniRule"/>
</dbReference>
<dbReference type="InterPro" id="IPR043129">
    <property type="entry name" value="ATPase_NBD"/>
</dbReference>
<dbReference type="InterPro" id="IPR050201">
    <property type="entry name" value="Bacterial_glucokinase"/>
</dbReference>
<dbReference type="PANTHER" id="PTHR47690:SF1">
    <property type="entry name" value="GLUCOKINASE"/>
    <property type="match status" value="1"/>
</dbReference>
<dbReference type="PANTHER" id="PTHR47690">
    <property type="entry name" value="GLUCOKINASE"/>
    <property type="match status" value="1"/>
</dbReference>
<evidence type="ECO:0000256" key="2">
    <source>
        <dbReference type="ARBA" id="ARBA00022777"/>
    </source>
</evidence>
<keyword evidence="6" id="KW-1185">Reference proteome</keyword>